<evidence type="ECO:0000256" key="1">
    <source>
        <dbReference type="SAM" id="MobiDB-lite"/>
    </source>
</evidence>
<evidence type="ECO:0000313" key="2">
    <source>
        <dbReference type="EMBL" id="CAB1433534.1"/>
    </source>
</evidence>
<keyword evidence="3" id="KW-1185">Reference proteome</keyword>
<evidence type="ECO:0000313" key="3">
    <source>
        <dbReference type="Proteomes" id="UP001153269"/>
    </source>
</evidence>
<dbReference type="Proteomes" id="UP001153269">
    <property type="component" value="Unassembled WGS sequence"/>
</dbReference>
<feature type="compositionally biased region" description="Basic and acidic residues" evidence="1">
    <location>
        <begin position="67"/>
        <end position="78"/>
    </location>
</feature>
<protein>
    <submittedName>
        <fullName evidence="2">Uncharacterized protein</fullName>
    </submittedName>
</protein>
<name>A0A9N7YR07_PLEPL</name>
<organism evidence="2 3">
    <name type="scientific">Pleuronectes platessa</name>
    <name type="common">European plaice</name>
    <dbReference type="NCBI Taxonomy" id="8262"/>
    <lineage>
        <taxon>Eukaryota</taxon>
        <taxon>Metazoa</taxon>
        <taxon>Chordata</taxon>
        <taxon>Craniata</taxon>
        <taxon>Vertebrata</taxon>
        <taxon>Euteleostomi</taxon>
        <taxon>Actinopterygii</taxon>
        <taxon>Neopterygii</taxon>
        <taxon>Teleostei</taxon>
        <taxon>Neoteleostei</taxon>
        <taxon>Acanthomorphata</taxon>
        <taxon>Carangaria</taxon>
        <taxon>Pleuronectiformes</taxon>
        <taxon>Pleuronectoidei</taxon>
        <taxon>Pleuronectidae</taxon>
        <taxon>Pleuronectes</taxon>
    </lineage>
</organism>
<feature type="region of interest" description="Disordered" evidence="1">
    <location>
        <begin position="67"/>
        <end position="91"/>
    </location>
</feature>
<gene>
    <name evidence="2" type="ORF">PLEPLA_LOCUS21625</name>
</gene>
<reference evidence="2" key="1">
    <citation type="submission" date="2020-03" db="EMBL/GenBank/DDBJ databases">
        <authorList>
            <person name="Weist P."/>
        </authorList>
    </citation>
    <scope>NUCLEOTIDE SEQUENCE</scope>
</reference>
<dbReference type="EMBL" id="CADEAL010001569">
    <property type="protein sequence ID" value="CAB1433534.1"/>
    <property type="molecule type" value="Genomic_DNA"/>
</dbReference>
<proteinExistence type="predicted"/>
<dbReference type="AlphaFoldDB" id="A0A9N7YR07"/>
<sequence>MPVTEVNSRKSFADLLKEYQWLVVGKLPRGAGGRCRDPPLLQNTTTLQLPPNSKTLPLMVALTRKQTVERQERADREVCPGPEPRQHQSTSSFQTIDLACHVVPTQQASTTLQRAGSSPS</sequence>
<comment type="caution">
    <text evidence="2">The sequence shown here is derived from an EMBL/GenBank/DDBJ whole genome shotgun (WGS) entry which is preliminary data.</text>
</comment>
<accession>A0A9N7YR07</accession>